<feature type="transmembrane region" description="Helical" evidence="5">
    <location>
        <begin position="144"/>
        <end position="163"/>
    </location>
</feature>
<comment type="subcellular location">
    <subcellularLocation>
        <location evidence="1">Membrane</location>
        <topology evidence="1">Multi-pass membrane protein</topology>
    </subcellularLocation>
</comment>
<feature type="transmembrane region" description="Helical" evidence="5">
    <location>
        <begin position="297"/>
        <end position="317"/>
    </location>
</feature>
<keyword evidence="2 5" id="KW-0812">Transmembrane</keyword>
<keyword evidence="4 5" id="KW-0472">Membrane</keyword>
<feature type="transmembrane region" description="Helical" evidence="5">
    <location>
        <begin position="73"/>
        <end position="98"/>
    </location>
</feature>
<evidence type="ECO:0000313" key="6">
    <source>
        <dbReference type="EMBL" id="GAA3494061.1"/>
    </source>
</evidence>
<feature type="transmembrane region" description="Helical" evidence="5">
    <location>
        <begin position="235"/>
        <end position="252"/>
    </location>
</feature>
<comment type="caution">
    <text evidence="6">The sequence shown here is derived from an EMBL/GenBank/DDBJ whole genome shotgun (WGS) entry which is preliminary data.</text>
</comment>
<dbReference type="Proteomes" id="UP001501455">
    <property type="component" value="Unassembled WGS sequence"/>
</dbReference>
<organism evidence="6 7">
    <name type="scientific">Streptomyces prasinosporus</name>
    <dbReference type="NCBI Taxonomy" id="68256"/>
    <lineage>
        <taxon>Bacteria</taxon>
        <taxon>Bacillati</taxon>
        <taxon>Actinomycetota</taxon>
        <taxon>Actinomycetes</taxon>
        <taxon>Kitasatosporales</taxon>
        <taxon>Streptomycetaceae</taxon>
        <taxon>Streptomyces</taxon>
        <taxon>Streptomyces albogriseolus group</taxon>
    </lineage>
</organism>
<dbReference type="Pfam" id="PF05653">
    <property type="entry name" value="Mg_trans_NIPA"/>
    <property type="match status" value="1"/>
</dbReference>
<dbReference type="InterPro" id="IPR008521">
    <property type="entry name" value="Mg_trans_NIPA"/>
</dbReference>
<reference evidence="7" key="1">
    <citation type="journal article" date="2019" name="Int. J. Syst. Evol. Microbiol.">
        <title>The Global Catalogue of Microorganisms (GCM) 10K type strain sequencing project: providing services to taxonomists for standard genome sequencing and annotation.</title>
        <authorList>
            <consortium name="The Broad Institute Genomics Platform"/>
            <consortium name="The Broad Institute Genome Sequencing Center for Infectious Disease"/>
            <person name="Wu L."/>
            <person name="Ma J."/>
        </authorList>
    </citation>
    <scope>NUCLEOTIDE SEQUENCE [LARGE SCALE GENOMIC DNA]</scope>
    <source>
        <strain evidence="7">JCM 4816</strain>
    </source>
</reference>
<dbReference type="InterPro" id="IPR037185">
    <property type="entry name" value="EmrE-like"/>
</dbReference>
<evidence type="ECO:0000313" key="7">
    <source>
        <dbReference type="Proteomes" id="UP001501455"/>
    </source>
</evidence>
<sequence>MLAGLPHVVLGRSSVRAMGIPYPLRDVDRQTGCTLPGTHARHRTPQRRQEAPCEGACLRDGYGSGGKTRRMNILVAVLAALMSAGCFGVASVVQQYAASKAPREESLRLRLLLDLARQPLWLAGMALTVFSYIMQGLALAFGPLVLVQPVAATDLAFALPLLAWRRSERLTRPELTGIACTAGGVAAFVTVLPPASAGTPVAPLKDWIPVLLIVAGTVTLLVAAGVRSSGRWRTGLYAAAAASMFALLDSLTKGTSGRLRTDGPDALAHWEPYALLGVGITGLVLSQSSFQAGSLAISLPLIDTIEPIGGVLIGIVVFDERLASSTGALLTQAFGALVAVVGIVLLARSPLARDLKSSPQPSTGPDDAG</sequence>
<feature type="transmembrane region" description="Helical" evidence="5">
    <location>
        <begin position="272"/>
        <end position="290"/>
    </location>
</feature>
<proteinExistence type="predicted"/>
<evidence type="ECO:0000256" key="4">
    <source>
        <dbReference type="ARBA" id="ARBA00023136"/>
    </source>
</evidence>
<evidence type="ECO:0000256" key="1">
    <source>
        <dbReference type="ARBA" id="ARBA00004141"/>
    </source>
</evidence>
<dbReference type="NCBIfam" id="NF038012">
    <property type="entry name" value="DMT_1"/>
    <property type="match status" value="1"/>
</dbReference>
<evidence type="ECO:0000256" key="5">
    <source>
        <dbReference type="SAM" id="Phobius"/>
    </source>
</evidence>
<evidence type="ECO:0000256" key="3">
    <source>
        <dbReference type="ARBA" id="ARBA00022989"/>
    </source>
</evidence>
<feature type="transmembrane region" description="Helical" evidence="5">
    <location>
        <begin position="329"/>
        <end position="347"/>
    </location>
</feature>
<name>A0ABP6TFS0_9ACTN</name>
<dbReference type="PANTHER" id="PTHR40761:SF1">
    <property type="entry name" value="CONSERVED INTEGRAL MEMBRANE ALANINE VALINE AND LEUCINE RICH PROTEIN-RELATED"/>
    <property type="match status" value="1"/>
</dbReference>
<feature type="transmembrane region" description="Helical" evidence="5">
    <location>
        <begin position="119"/>
        <end position="138"/>
    </location>
</feature>
<feature type="transmembrane region" description="Helical" evidence="5">
    <location>
        <begin position="207"/>
        <end position="226"/>
    </location>
</feature>
<dbReference type="PANTHER" id="PTHR40761">
    <property type="entry name" value="CONSERVED INTEGRAL MEMBRANE ALANINE VALINE AND LEUCINE RICH PROTEIN-RELATED"/>
    <property type="match status" value="1"/>
</dbReference>
<keyword evidence="7" id="KW-1185">Reference proteome</keyword>
<evidence type="ECO:0000256" key="2">
    <source>
        <dbReference type="ARBA" id="ARBA00022692"/>
    </source>
</evidence>
<dbReference type="SUPFAM" id="SSF103481">
    <property type="entry name" value="Multidrug resistance efflux transporter EmrE"/>
    <property type="match status" value="1"/>
</dbReference>
<feature type="transmembrane region" description="Helical" evidence="5">
    <location>
        <begin position="175"/>
        <end position="195"/>
    </location>
</feature>
<accession>A0ABP6TFS0</accession>
<protein>
    <submittedName>
        <fullName evidence="6">DMT family transporter</fullName>
    </submittedName>
</protein>
<gene>
    <name evidence="6" type="ORF">GCM10019016_011600</name>
</gene>
<dbReference type="EMBL" id="BAAAXF010000014">
    <property type="protein sequence ID" value="GAA3494061.1"/>
    <property type="molecule type" value="Genomic_DNA"/>
</dbReference>
<keyword evidence="3 5" id="KW-1133">Transmembrane helix</keyword>